<dbReference type="STRING" id="47428.A0A284RSX0"/>
<dbReference type="InterPro" id="IPR012132">
    <property type="entry name" value="GMC_OxRdtase"/>
</dbReference>
<name>A0A284RSX0_ARMOS</name>
<comment type="similarity">
    <text evidence="1">Belongs to the GMC oxidoreductase family.</text>
</comment>
<reference evidence="3" key="1">
    <citation type="journal article" date="2017" name="Nat. Ecol. Evol.">
        <title>Genome expansion and lineage-specific genetic innovations in the forest pathogenic fungi Armillaria.</title>
        <authorList>
            <person name="Sipos G."/>
            <person name="Prasanna A.N."/>
            <person name="Walter M.C."/>
            <person name="O'Connor E."/>
            <person name="Balint B."/>
            <person name="Krizsan K."/>
            <person name="Kiss B."/>
            <person name="Hess J."/>
            <person name="Varga T."/>
            <person name="Slot J."/>
            <person name="Riley R."/>
            <person name="Boka B."/>
            <person name="Rigling D."/>
            <person name="Barry K."/>
            <person name="Lee J."/>
            <person name="Mihaltcheva S."/>
            <person name="LaButti K."/>
            <person name="Lipzen A."/>
            <person name="Waldron R."/>
            <person name="Moloney N.M."/>
            <person name="Sperisen C."/>
            <person name="Kredics L."/>
            <person name="Vagvoelgyi C."/>
            <person name="Patrignani A."/>
            <person name="Fitzpatrick D."/>
            <person name="Nagy I."/>
            <person name="Doyle S."/>
            <person name="Anderson J.B."/>
            <person name="Grigoriev I.V."/>
            <person name="Gueldener U."/>
            <person name="Muensterkoetter M."/>
            <person name="Nagy L.G."/>
        </authorList>
    </citation>
    <scope>NUCLEOTIDE SEQUENCE [LARGE SCALE GENOMIC DNA]</scope>
    <source>
        <strain evidence="3">C18/9</strain>
    </source>
</reference>
<sequence length="343" mass="38591">MAALTQKVSFPSFRTLVFGSLRIRACSVVIDAAAHQPCRDYRRVPDSLITVLFRAIVGSHQYWYAVMCRFEPVSTDFAAELVQWVTCSTTVLMRLSARIHSLEGVSGLTIDNYTRSRHGLPQEPLNNQLIAYPHGYGHGGSNSAKYTHGSSDDYDRFAELAGDDGWNWDNLFPYAIQNEKHVPPNDGCNETGQRIHSIHGTDEPLSTSIYGYATDFDDRVITTTSELSEEFPWNPAYNSGNMLGVSWMNSELSIRHKINGMIDASLRTISGPLRSSSATASLLRSGSQQINRLYMSLLWFRKRTQACHLSTTGFGEWHLLAHCLHRIEFFILKPIRLLWAVGK</sequence>
<accession>A0A284RSX0</accession>
<gene>
    <name evidence="2" type="ORF">ARMOST_15263</name>
</gene>
<proteinExistence type="inferred from homology"/>
<dbReference type="SUPFAM" id="SSF51905">
    <property type="entry name" value="FAD/NAD(P)-binding domain"/>
    <property type="match status" value="1"/>
</dbReference>
<evidence type="ECO:0000256" key="1">
    <source>
        <dbReference type="ARBA" id="ARBA00010790"/>
    </source>
</evidence>
<organism evidence="2 3">
    <name type="scientific">Armillaria ostoyae</name>
    <name type="common">Armillaria root rot fungus</name>
    <dbReference type="NCBI Taxonomy" id="47428"/>
    <lineage>
        <taxon>Eukaryota</taxon>
        <taxon>Fungi</taxon>
        <taxon>Dikarya</taxon>
        <taxon>Basidiomycota</taxon>
        <taxon>Agaricomycotina</taxon>
        <taxon>Agaricomycetes</taxon>
        <taxon>Agaricomycetidae</taxon>
        <taxon>Agaricales</taxon>
        <taxon>Marasmiineae</taxon>
        <taxon>Physalacriaceae</taxon>
        <taxon>Armillaria</taxon>
    </lineage>
</organism>
<protein>
    <submittedName>
        <fullName evidence="2">Uncharacterized protein</fullName>
    </submittedName>
</protein>
<dbReference type="PANTHER" id="PTHR11552">
    <property type="entry name" value="GLUCOSE-METHANOL-CHOLINE GMC OXIDOREDUCTASE"/>
    <property type="match status" value="1"/>
</dbReference>
<dbReference type="GO" id="GO:0050660">
    <property type="term" value="F:flavin adenine dinucleotide binding"/>
    <property type="evidence" value="ECO:0007669"/>
    <property type="project" value="InterPro"/>
</dbReference>
<dbReference type="AlphaFoldDB" id="A0A284RSX0"/>
<evidence type="ECO:0000313" key="3">
    <source>
        <dbReference type="Proteomes" id="UP000219338"/>
    </source>
</evidence>
<dbReference type="Proteomes" id="UP000219338">
    <property type="component" value="Unassembled WGS sequence"/>
</dbReference>
<dbReference type="Gene3D" id="3.30.560.10">
    <property type="entry name" value="Glucose Oxidase, domain 3"/>
    <property type="match status" value="1"/>
</dbReference>
<dbReference type="InterPro" id="IPR036188">
    <property type="entry name" value="FAD/NAD-bd_sf"/>
</dbReference>
<dbReference type="Gene3D" id="3.50.50.60">
    <property type="entry name" value="FAD/NAD(P)-binding domain"/>
    <property type="match status" value="1"/>
</dbReference>
<evidence type="ECO:0000313" key="2">
    <source>
        <dbReference type="EMBL" id="SJL11852.1"/>
    </source>
</evidence>
<dbReference type="GO" id="GO:0016491">
    <property type="term" value="F:oxidoreductase activity"/>
    <property type="evidence" value="ECO:0007669"/>
    <property type="project" value="TreeGrafter"/>
</dbReference>
<dbReference type="PANTHER" id="PTHR11552:SF147">
    <property type="entry name" value="CHOLINE DEHYDROGENASE, MITOCHONDRIAL"/>
    <property type="match status" value="1"/>
</dbReference>
<dbReference type="EMBL" id="FUEG01000015">
    <property type="protein sequence ID" value="SJL11852.1"/>
    <property type="molecule type" value="Genomic_DNA"/>
</dbReference>
<dbReference type="OrthoDB" id="269227at2759"/>
<keyword evidence="3" id="KW-1185">Reference proteome</keyword>